<reference evidence="2" key="2">
    <citation type="submission" date="2025-08" db="UniProtKB">
        <authorList>
            <consortium name="RefSeq"/>
        </authorList>
    </citation>
    <scope>IDENTIFICATION</scope>
    <source>
        <tissue evidence="2">Leaf</tissue>
    </source>
</reference>
<accession>A0AC58SEA3</accession>
<dbReference type="RefSeq" id="XP_075083306.1">
    <property type="nucleotide sequence ID" value="XM_075227205.1"/>
</dbReference>
<protein>
    <submittedName>
        <fullName evidence="2">Uncharacterized protein LOC142167052</fullName>
    </submittedName>
</protein>
<sequence>MSSISLCGILETNKLVRPNFDNWYRYLRIVLMHKKLIYVIDKPTKMFPTENDVKGTKALFGSKLTGNSPVAPYVNRMIDLIEELEKLGCKLGKELSQDLILQSLSESFSQFVINFNIHKMDCDLATLRDKEQDETLLTATDSSL</sequence>
<dbReference type="Proteomes" id="UP000790787">
    <property type="component" value="Chromosome 12"/>
</dbReference>
<evidence type="ECO:0000313" key="1">
    <source>
        <dbReference type="Proteomes" id="UP000790787"/>
    </source>
</evidence>
<reference evidence="1" key="1">
    <citation type="journal article" date="2014" name="Nat. Commun.">
        <title>The tobacco genome sequence and its comparison with those of tomato and potato.</title>
        <authorList>
            <person name="Sierro N."/>
            <person name="Battey J.N."/>
            <person name="Ouadi S."/>
            <person name="Bakaher N."/>
            <person name="Bovet L."/>
            <person name="Willig A."/>
            <person name="Goepfert S."/>
            <person name="Peitsch M.C."/>
            <person name="Ivanov N.V."/>
        </authorList>
    </citation>
    <scope>NUCLEOTIDE SEQUENCE [LARGE SCALE GENOMIC DNA]</scope>
</reference>
<name>A0AC58SEA3_TOBAC</name>
<organism evidence="1 2">
    <name type="scientific">Nicotiana tabacum</name>
    <name type="common">Common tobacco</name>
    <dbReference type="NCBI Taxonomy" id="4097"/>
    <lineage>
        <taxon>Eukaryota</taxon>
        <taxon>Viridiplantae</taxon>
        <taxon>Streptophyta</taxon>
        <taxon>Embryophyta</taxon>
        <taxon>Tracheophyta</taxon>
        <taxon>Spermatophyta</taxon>
        <taxon>Magnoliopsida</taxon>
        <taxon>eudicotyledons</taxon>
        <taxon>Gunneridae</taxon>
        <taxon>Pentapetalae</taxon>
        <taxon>asterids</taxon>
        <taxon>lamiids</taxon>
        <taxon>Solanales</taxon>
        <taxon>Solanaceae</taxon>
        <taxon>Nicotianoideae</taxon>
        <taxon>Nicotianeae</taxon>
        <taxon>Nicotiana</taxon>
    </lineage>
</organism>
<evidence type="ECO:0000313" key="2">
    <source>
        <dbReference type="RefSeq" id="XP_075083306.1"/>
    </source>
</evidence>
<proteinExistence type="predicted"/>
<gene>
    <name evidence="2" type="primary">LOC142167052</name>
</gene>
<keyword evidence="1" id="KW-1185">Reference proteome</keyword>